<reference evidence="2" key="1">
    <citation type="submission" date="2021-07" db="EMBL/GenBank/DDBJ databases">
        <authorList>
            <person name="Durling M."/>
        </authorList>
    </citation>
    <scope>NUCLEOTIDE SEQUENCE</scope>
</reference>
<evidence type="ECO:0000313" key="3">
    <source>
        <dbReference type="Proteomes" id="UP000701801"/>
    </source>
</evidence>
<organism evidence="2 3">
    <name type="scientific">Hymenoscyphus albidus</name>
    <dbReference type="NCBI Taxonomy" id="595503"/>
    <lineage>
        <taxon>Eukaryota</taxon>
        <taxon>Fungi</taxon>
        <taxon>Dikarya</taxon>
        <taxon>Ascomycota</taxon>
        <taxon>Pezizomycotina</taxon>
        <taxon>Leotiomycetes</taxon>
        <taxon>Helotiales</taxon>
        <taxon>Helotiaceae</taxon>
        <taxon>Hymenoscyphus</taxon>
    </lineage>
</organism>
<keyword evidence="1" id="KW-0812">Transmembrane</keyword>
<feature type="transmembrane region" description="Helical" evidence="1">
    <location>
        <begin position="130"/>
        <end position="151"/>
    </location>
</feature>
<keyword evidence="1" id="KW-0472">Membrane</keyword>
<keyword evidence="3" id="KW-1185">Reference proteome</keyword>
<keyword evidence="1" id="KW-1133">Transmembrane helix</keyword>
<dbReference type="Proteomes" id="UP000701801">
    <property type="component" value="Unassembled WGS sequence"/>
</dbReference>
<name>A0A9N9LPS2_9HELO</name>
<dbReference type="OrthoDB" id="10296312at2759"/>
<evidence type="ECO:0000256" key="1">
    <source>
        <dbReference type="SAM" id="Phobius"/>
    </source>
</evidence>
<proteinExistence type="predicted"/>
<protein>
    <submittedName>
        <fullName evidence="2">Uncharacterized protein</fullName>
    </submittedName>
</protein>
<accession>A0A9N9LPS2</accession>
<dbReference type="EMBL" id="CAJVRM010000226">
    <property type="protein sequence ID" value="CAG8977613.1"/>
    <property type="molecule type" value="Genomic_DNA"/>
</dbReference>
<gene>
    <name evidence="2" type="ORF">HYALB_00011716</name>
</gene>
<sequence length="165" mass="18571">MAEYPQYDTGYRPAESQDLKQHQLCMPERLPTPQYHPSRGAEYDQALQQPKLVYTGRWEQPRAPLYRFLPQPAVSNGSPQAPPPYSAGLTNIDKGLRELLEKRISQTSIEAVTKDQVKRKRCCHFRHKTWLFLILSVAIVASVGAGAYLAIHSGIHMKILDSGTG</sequence>
<evidence type="ECO:0000313" key="2">
    <source>
        <dbReference type="EMBL" id="CAG8977613.1"/>
    </source>
</evidence>
<comment type="caution">
    <text evidence="2">The sequence shown here is derived from an EMBL/GenBank/DDBJ whole genome shotgun (WGS) entry which is preliminary data.</text>
</comment>
<dbReference type="AlphaFoldDB" id="A0A9N9LPS2"/>